<organism evidence="1 3">
    <name type="scientific">Thauera aminoaromatica</name>
    <dbReference type="NCBI Taxonomy" id="164330"/>
    <lineage>
        <taxon>Bacteria</taxon>
        <taxon>Pseudomonadati</taxon>
        <taxon>Pseudomonadota</taxon>
        <taxon>Betaproteobacteria</taxon>
        <taxon>Rhodocyclales</taxon>
        <taxon>Zoogloeaceae</taxon>
        <taxon>Thauera</taxon>
    </lineage>
</organism>
<protein>
    <submittedName>
        <fullName evidence="1">Uncharacterized protein</fullName>
    </submittedName>
</protein>
<dbReference type="Proteomes" id="UP000321192">
    <property type="component" value="Unassembled WGS sequence"/>
</dbReference>
<proteinExistence type="predicted"/>
<dbReference type="OrthoDB" id="6194076at2"/>
<keyword evidence="3" id="KW-1185">Reference proteome</keyword>
<dbReference type="EMBL" id="SSFD01000071">
    <property type="protein sequence ID" value="TXH88435.1"/>
    <property type="molecule type" value="Genomic_DNA"/>
</dbReference>
<reference evidence="1 3" key="2">
    <citation type="journal article" date="2012" name="Stand. Genomic Sci.">
        <title>Complete genome sequence of Thauera aminoaromatica strain MZ1T.</title>
        <authorList>
            <person name="Jiang K."/>
            <person name="Sanseverino J."/>
            <person name="Chauhan A."/>
            <person name="Lucas S."/>
            <person name="Copeland A."/>
            <person name="Lapidus A."/>
            <person name="Del Rio T.G."/>
            <person name="Dalin E."/>
            <person name="Tice H."/>
            <person name="Bruce D."/>
            <person name="Goodwin L."/>
            <person name="Pitluck S."/>
            <person name="Sims D."/>
            <person name="Brettin T."/>
            <person name="Detter J.C."/>
            <person name="Han C."/>
            <person name="Chang Y.J."/>
            <person name="Larimer F."/>
            <person name="Land M."/>
            <person name="Hauser L."/>
            <person name="Kyrpides N.C."/>
            <person name="Mikhailova N."/>
            <person name="Moser S."/>
            <person name="Jegier P."/>
            <person name="Close D."/>
            <person name="Debruyn J.M."/>
            <person name="Wang Y."/>
            <person name="Layton A.C."/>
            <person name="Allen M.S."/>
            <person name="Sayler G.S."/>
        </authorList>
    </citation>
    <scope>NUCLEOTIDE SEQUENCE [LARGE SCALE GENOMIC DNA]</scope>
    <source>
        <strain evidence="1 3">MZ1T</strain>
    </source>
</reference>
<dbReference type="EMBL" id="CP001281">
    <property type="protein sequence ID" value="ACK54635.1"/>
    <property type="molecule type" value="Genomic_DNA"/>
</dbReference>
<reference evidence="3" key="1">
    <citation type="submission" date="2009-05" db="EMBL/GenBank/DDBJ databases">
        <title>Complete sequence of chromosome of Thauera sp. MZ1T.</title>
        <authorList>
            <consortium name="US DOE Joint Genome Institute"/>
            <person name="Lucas S."/>
            <person name="Copeland A."/>
            <person name="Lapidus A."/>
            <person name="Glavina del Rio T."/>
            <person name="Dalin E."/>
            <person name="Tice H."/>
            <person name="Bruce D."/>
            <person name="Goodwin L."/>
            <person name="Pitluck S."/>
            <person name="Sims D."/>
            <person name="Brettin T."/>
            <person name="Detter J.C."/>
            <person name="Han C."/>
            <person name="Larimer F."/>
            <person name="Land M."/>
            <person name="Hauser L."/>
            <person name="Kyrpides N."/>
            <person name="Mikhailova N."/>
            <person name="Sayler G.S."/>
        </authorList>
    </citation>
    <scope>NUCLEOTIDE SEQUENCE [LARGE SCALE GENOMIC DNA]</scope>
    <source>
        <strain evidence="3">MZ1T</strain>
    </source>
</reference>
<evidence type="ECO:0000313" key="4">
    <source>
        <dbReference type="Proteomes" id="UP000321192"/>
    </source>
</evidence>
<name>C4ZMC1_THASP</name>
<dbReference type="STRING" id="85643.Tmz1t_1883"/>
<dbReference type="Proteomes" id="UP000002186">
    <property type="component" value="Chromosome"/>
</dbReference>
<evidence type="ECO:0000313" key="2">
    <source>
        <dbReference type="EMBL" id="TXH88435.1"/>
    </source>
</evidence>
<dbReference type="RefSeq" id="WP_004311671.1">
    <property type="nucleotide sequence ID" value="NC_011662.2"/>
</dbReference>
<gene>
    <name evidence="1" type="ordered locus">Tmz1t_1883</name>
    <name evidence="2" type="ORF">E6Q80_05250</name>
</gene>
<sequence>MIVETLVLHASDFIEWEDASGAQGGARRPVCVRAFRIQFDDAPADLELVHKNTGTALWRRVPAGLRQVIDGEADAGALQPPDEPLYALSGALLDPAGHYLPRRFALDAGRRTAHKLRLYRSPLGTRFGRAGGLVGRTALEDGSAVPWALLALRVTPPLAPPFDFVAQSDARGEFRLALERLPALTKDAPAASYPGLLEVRAAAAGTNPDTLPVARIRGNGSGDGAFKTQLVVDIAPGRIATLASPGREALVLRFP</sequence>
<evidence type="ECO:0000313" key="1">
    <source>
        <dbReference type="EMBL" id="ACK54635.1"/>
    </source>
</evidence>
<dbReference type="KEGG" id="tmz:Tmz1t_1883"/>
<reference evidence="2 4" key="3">
    <citation type="submission" date="2018-09" db="EMBL/GenBank/DDBJ databases">
        <title>Metagenome Assembled Genomes from an Advanced Water Purification Facility.</title>
        <authorList>
            <person name="Stamps B.W."/>
            <person name="Spear J.R."/>
        </authorList>
    </citation>
    <scope>NUCLEOTIDE SEQUENCE [LARGE SCALE GENOMIC DNA]</scope>
    <source>
        <strain evidence="2">Bin_27_1</strain>
    </source>
</reference>
<dbReference type="AlphaFoldDB" id="C4ZMC1"/>
<accession>C4ZMC1</accession>
<accession>A0A5C7T0B6</accession>
<dbReference type="eggNOG" id="ENOG50338MF">
    <property type="taxonomic scope" value="Bacteria"/>
</dbReference>
<evidence type="ECO:0000313" key="3">
    <source>
        <dbReference type="Proteomes" id="UP000002186"/>
    </source>
</evidence>
<dbReference type="HOGENOM" id="CLU_1085602_0_0_4"/>